<evidence type="ECO:0000256" key="3">
    <source>
        <dbReference type="ARBA" id="ARBA00022792"/>
    </source>
</evidence>
<keyword evidence="5" id="KW-0496">Mitochondrion</keyword>
<dbReference type="Proteomes" id="UP000807306">
    <property type="component" value="Unassembled WGS sequence"/>
</dbReference>
<comment type="caution">
    <text evidence="7">The sequence shown here is derived from an EMBL/GenBank/DDBJ whole genome shotgun (WGS) entry which is preliminary data.</text>
</comment>
<dbReference type="GO" id="GO:0006120">
    <property type="term" value="P:mitochondrial electron transport, NADH to ubiquinone"/>
    <property type="evidence" value="ECO:0007669"/>
    <property type="project" value="InterPro"/>
</dbReference>
<evidence type="ECO:0000256" key="1">
    <source>
        <dbReference type="ARBA" id="ARBA00004448"/>
    </source>
</evidence>
<dbReference type="EMBL" id="MU157824">
    <property type="protein sequence ID" value="KAF9535412.1"/>
    <property type="molecule type" value="Genomic_DNA"/>
</dbReference>
<dbReference type="GO" id="GO:0045271">
    <property type="term" value="C:respiratory chain complex I"/>
    <property type="evidence" value="ECO:0007669"/>
    <property type="project" value="InterPro"/>
</dbReference>
<dbReference type="PANTHER" id="PTHR21382:SF1">
    <property type="entry name" value="NADH DEHYDROGENASE [UBIQUINONE] 1 ALPHA SUBCOMPLEX SUBUNIT 11"/>
    <property type="match status" value="1"/>
</dbReference>
<evidence type="ECO:0000256" key="6">
    <source>
        <dbReference type="ARBA" id="ARBA00023136"/>
    </source>
</evidence>
<dbReference type="GO" id="GO:0005743">
    <property type="term" value="C:mitochondrial inner membrane"/>
    <property type="evidence" value="ECO:0007669"/>
    <property type="project" value="UniProtKB-SubCell"/>
</dbReference>
<keyword evidence="3" id="KW-0999">Mitochondrion inner membrane</keyword>
<comment type="subcellular location">
    <subcellularLocation>
        <location evidence="1">Mitochondrion inner membrane</location>
        <topology evidence="1">Multi-pass membrane protein</topology>
    </subcellularLocation>
</comment>
<dbReference type="InterPro" id="IPR039205">
    <property type="entry name" value="NDUFA11"/>
</dbReference>
<organism evidence="7 8">
    <name type="scientific">Crepidotus variabilis</name>
    <dbReference type="NCBI Taxonomy" id="179855"/>
    <lineage>
        <taxon>Eukaryota</taxon>
        <taxon>Fungi</taxon>
        <taxon>Dikarya</taxon>
        <taxon>Basidiomycota</taxon>
        <taxon>Agaricomycotina</taxon>
        <taxon>Agaricomycetes</taxon>
        <taxon>Agaricomycetidae</taxon>
        <taxon>Agaricales</taxon>
        <taxon>Agaricineae</taxon>
        <taxon>Crepidotaceae</taxon>
        <taxon>Crepidotus</taxon>
    </lineage>
</organism>
<keyword evidence="8" id="KW-1185">Reference proteome</keyword>
<protein>
    <recommendedName>
        <fullName evidence="9">NADH dehydrogenase [ubiquinone] 1 alpha subcomplex subunit 11</fullName>
    </recommendedName>
</protein>
<evidence type="ECO:0000256" key="5">
    <source>
        <dbReference type="ARBA" id="ARBA00023128"/>
    </source>
</evidence>
<keyword evidence="6" id="KW-0472">Membrane</keyword>
<dbReference type="OrthoDB" id="1913277at2759"/>
<evidence type="ECO:0000256" key="2">
    <source>
        <dbReference type="ARBA" id="ARBA00022692"/>
    </source>
</evidence>
<evidence type="ECO:0000313" key="8">
    <source>
        <dbReference type="Proteomes" id="UP000807306"/>
    </source>
</evidence>
<name>A0A9P6JVG9_9AGAR</name>
<evidence type="ECO:0008006" key="9">
    <source>
        <dbReference type="Google" id="ProtNLM"/>
    </source>
</evidence>
<gene>
    <name evidence="7" type="ORF">CPB83DRAFT_9386</name>
</gene>
<dbReference type="PANTHER" id="PTHR21382">
    <property type="entry name" value="NADH-UBIQUINONE OXIDOREDUCTASE SUBUNIT"/>
    <property type="match status" value="1"/>
</dbReference>
<accession>A0A9P6JVG9</accession>
<keyword evidence="2" id="KW-0812">Transmembrane</keyword>
<evidence type="ECO:0000313" key="7">
    <source>
        <dbReference type="EMBL" id="KAF9535412.1"/>
    </source>
</evidence>
<evidence type="ECO:0000256" key="4">
    <source>
        <dbReference type="ARBA" id="ARBA00022989"/>
    </source>
</evidence>
<keyword evidence="4" id="KW-1133">Transmembrane helix</keyword>
<dbReference type="AlphaFoldDB" id="A0A9P6JVG9"/>
<proteinExistence type="predicted"/>
<sequence length="159" mass="16283">MADSEVQTSAYEAKSPVANASNVALKAGAVGFFVSSLQNALGKHGYGAMGILTRTGGTVGFFAAMGGVFAYTEAYVANQRQQDDHLNGAAGGCAAGFLAGIKKRSLPLAVGSCAVLGAVIGAYDFTGSIAGDQTSTAERRKRFFKNPPKPLVETEQAAQ</sequence>
<reference evidence="7" key="1">
    <citation type="submission" date="2020-11" db="EMBL/GenBank/DDBJ databases">
        <authorList>
            <consortium name="DOE Joint Genome Institute"/>
            <person name="Ahrendt S."/>
            <person name="Riley R."/>
            <person name="Andreopoulos W."/>
            <person name="Labutti K."/>
            <person name="Pangilinan J."/>
            <person name="Ruiz-Duenas F.J."/>
            <person name="Barrasa J.M."/>
            <person name="Sanchez-Garcia M."/>
            <person name="Camarero S."/>
            <person name="Miyauchi S."/>
            <person name="Serrano A."/>
            <person name="Linde D."/>
            <person name="Babiker R."/>
            <person name="Drula E."/>
            <person name="Ayuso-Fernandez I."/>
            <person name="Pacheco R."/>
            <person name="Padilla G."/>
            <person name="Ferreira P."/>
            <person name="Barriuso J."/>
            <person name="Kellner H."/>
            <person name="Castanera R."/>
            <person name="Alfaro M."/>
            <person name="Ramirez L."/>
            <person name="Pisabarro A.G."/>
            <person name="Kuo A."/>
            <person name="Tritt A."/>
            <person name="Lipzen A."/>
            <person name="He G."/>
            <person name="Yan M."/>
            <person name="Ng V."/>
            <person name="Cullen D."/>
            <person name="Martin F."/>
            <person name="Rosso M.-N."/>
            <person name="Henrissat B."/>
            <person name="Hibbett D."/>
            <person name="Martinez A.T."/>
            <person name="Grigoriev I.V."/>
        </authorList>
    </citation>
    <scope>NUCLEOTIDE SEQUENCE</scope>
    <source>
        <strain evidence="7">CBS 506.95</strain>
    </source>
</reference>